<dbReference type="EMBL" id="LIAE01006262">
    <property type="protein sequence ID" value="PAV92135.1"/>
    <property type="molecule type" value="Genomic_DNA"/>
</dbReference>
<evidence type="ECO:0000256" key="3">
    <source>
        <dbReference type="ARBA" id="ARBA00004496"/>
    </source>
</evidence>
<comment type="similarity">
    <text evidence="4">Belongs to the MIEAP family.</text>
</comment>
<evidence type="ECO:0000256" key="12">
    <source>
        <dbReference type="ARBA" id="ARBA00032687"/>
    </source>
</evidence>
<evidence type="ECO:0000313" key="16">
    <source>
        <dbReference type="EMBL" id="PAV92135.1"/>
    </source>
</evidence>
<keyword evidence="7" id="KW-1000">Mitochondrion outer membrane</keyword>
<keyword evidence="17" id="KW-1185">Reference proteome</keyword>
<sequence length="723" mass="82604">MAEKSSRSAGWRFQSSRKEQLHVIEFHSQSDPFDQDTLNSLTDRVQELDGDDVSLCFKFLPAIDQLISQIPFTLPLLEVLYLKCELAHAEEGTKFPSKELMCEQLFCQLVWWTAFSEQMKNTGSISRKKLPKFEDVEPCIVTLVGILHRQLPDLIERAQADRRQLTACLESLGCHGLVNCSTGLIRMSDAVHLEVSRHIDKLKVVNSKIRDLHDENKNSQGKQTNPSVASHQRQMSLKLSEVFERLKHNEAVEVVLDDVLTNHHLSSLLRIVKKRIASDRLLIGLFNAFTRAAPDDFSFMQLDPVVAQLIVTFSHSYEKLLSMYRPVVECDSGCSAEGSVDGNKESSNELNDATDKQMNGKSPLPSKSTSRATLNNRKMSLTRFDSPKHRFVSPMLSHHRSLGNISNLAKTELSLPLQTSKSLGTLNKLVSESSFHAYSSYCLPKSLRKSHSQSNMRRSSDGDTSTLKIHVNRLQNELSQAKKEISRLRSRKEKWNSSREVLWPEPDYPSATSLYNCSSTKEVMHLVQRFSELFRKSRTDILPALNQLDDFRDSEELQIKTVLSVIVLTYRSVRQTVNRKRLQIWEIMEDGQPRADSEDSTLLDVALYRHLYRRAKSQYGLQNAKEVTSQIWRTLYDFTSLKSCLIFNKFVLECVDIAWDLVAGIDGKYPRLHLEYEGTQFDSEMHCRTKSSSVNFTQIRQFLWPALIDQPTSKVLLKAIVIT</sequence>
<dbReference type="GO" id="GO:0035695">
    <property type="term" value="P:mitophagy by internal vacuole formation"/>
    <property type="evidence" value="ECO:0007669"/>
    <property type="project" value="TreeGrafter"/>
</dbReference>
<feature type="region of interest" description="Disordered" evidence="14">
    <location>
        <begin position="335"/>
        <end position="380"/>
    </location>
</feature>
<evidence type="ECO:0000256" key="7">
    <source>
        <dbReference type="ARBA" id="ARBA00022787"/>
    </source>
</evidence>
<evidence type="ECO:0000256" key="14">
    <source>
        <dbReference type="SAM" id="MobiDB-lite"/>
    </source>
</evidence>
<organism evidence="16 17">
    <name type="scientific">Diploscapter pachys</name>
    <dbReference type="NCBI Taxonomy" id="2018661"/>
    <lineage>
        <taxon>Eukaryota</taxon>
        <taxon>Metazoa</taxon>
        <taxon>Ecdysozoa</taxon>
        <taxon>Nematoda</taxon>
        <taxon>Chromadorea</taxon>
        <taxon>Rhabditida</taxon>
        <taxon>Rhabditina</taxon>
        <taxon>Rhabditomorpha</taxon>
        <taxon>Rhabditoidea</taxon>
        <taxon>Rhabditidae</taxon>
        <taxon>Diploscapter</taxon>
    </lineage>
</organism>
<dbReference type="PANTHER" id="PTHR21771:SF1">
    <property type="entry name" value="MITOCHONDRIA-EATING PROTEIN"/>
    <property type="match status" value="1"/>
</dbReference>
<dbReference type="InterPro" id="IPR026169">
    <property type="entry name" value="MIEAP"/>
</dbReference>
<dbReference type="Pfam" id="PF16026">
    <property type="entry name" value="MIEAP"/>
    <property type="match status" value="1"/>
</dbReference>
<dbReference type="GO" id="GO:0035694">
    <property type="term" value="P:mitochondrial protein catabolic process"/>
    <property type="evidence" value="ECO:0007669"/>
    <property type="project" value="InterPro"/>
</dbReference>
<gene>
    <name evidence="16" type="ORF">WR25_26405</name>
</gene>
<evidence type="ECO:0000256" key="5">
    <source>
        <dbReference type="ARBA" id="ARBA00019863"/>
    </source>
</evidence>
<evidence type="ECO:0000259" key="15">
    <source>
        <dbReference type="Pfam" id="PF16026"/>
    </source>
</evidence>
<protein>
    <recommendedName>
        <fullName evidence="5">Mitochondria-eating protein</fullName>
    </recommendedName>
    <alternativeName>
        <fullName evidence="12">Spermatogenesis-associated protein 18</fullName>
    </alternativeName>
</protein>
<dbReference type="Proteomes" id="UP000218231">
    <property type="component" value="Unassembled WGS sequence"/>
</dbReference>
<dbReference type="STRING" id="2018661.A0A2A2M1G7"/>
<feature type="region of interest" description="Disordered" evidence="14">
    <location>
        <begin position="213"/>
        <end position="232"/>
    </location>
</feature>
<evidence type="ECO:0000256" key="4">
    <source>
        <dbReference type="ARBA" id="ARBA00008233"/>
    </source>
</evidence>
<keyword evidence="10" id="KW-0496">Mitochondrion</keyword>
<evidence type="ECO:0000313" key="17">
    <source>
        <dbReference type="Proteomes" id="UP000218231"/>
    </source>
</evidence>
<evidence type="ECO:0000256" key="8">
    <source>
        <dbReference type="ARBA" id="ARBA00023054"/>
    </source>
</evidence>
<reference evidence="16 17" key="1">
    <citation type="journal article" date="2017" name="Curr. Biol.">
        <title>Genome architecture and evolution of a unichromosomal asexual nematode.</title>
        <authorList>
            <person name="Fradin H."/>
            <person name="Zegar C."/>
            <person name="Gutwein M."/>
            <person name="Lucas J."/>
            <person name="Kovtun M."/>
            <person name="Corcoran D."/>
            <person name="Baugh L.R."/>
            <person name="Kiontke K."/>
            <person name="Gunsalus K."/>
            <person name="Fitch D.H."/>
            <person name="Piano F."/>
        </authorList>
    </citation>
    <scope>NUCLEOTIDE SEQUENCE [LARGE SCALE GENOMIC DNA]</scope>
    <source>
        <strain evidence="16">PF1309</strain>
    </source>
</reference>
<comment type="subcellular location">
    <subcellularLocation>
        <location evidence="3">Cytoplasm</location>
    </subcellularLocation>
    <subcellularLocation>
        <location evidence="2">Mitochondrion matrix</location>
    </subcellularLocation>
    <subcellularLocation>
        <location evidence="1">Mitochondrion outer membrane</location>
    </subcellularLocation>
</comment>
<name>A0A2A2M1G7_9BILA</name>
<dbReference type="OrthoDB" id="6047381at2759"/>
<proteinExistence type="inferred from homology"/>
<comment type="caution">
    <text evidence="16">The sequence shown here is derived from an EMBL/GenBank/DDBJ whole genome shotgun (WGS) entry which is preliminary data.</text>
</comment>
<keyword evidence="9" id="KW-0446">Lipid-binding</keyword>
<dbReference type="PANTHER" id="PTHR21771">
    <property type="entry name" value="MITOCHONDRIA-EATING PROTEIN-RELATED"/>
    <property type="match status" value="1"/>
</dbReference>
<feature type="compositionally biased region" description="Polar residues" evidence="14">
    <location>
        <begin position="348"/>
        <end position="379"/>
    </location>
</feature>
<accession>A0A2A2M1G7</accession>
<evidence type="ECO:0000256" key="11">
    <source>
        <dbReference type="ARBA" id="ARBA00023136"/>
    </source>
</evidence>
<evidence type="ECO:0000256" key="6">
    <source>
        <dbReference type="ARBA" id="ARBA00022490"/>
    </source>
</evidence>
<keyword evidence="11" id="KW-0472">Membrane</keyword>
<dbReference type="GO" id="GO:0008289">
    <property type="term" value="F:lipid binding"/>
    <property type="evidence" value="ECO:0007669"/>
    <property type="project" value="UniProtKB-KW"/>
</dbReference>
<evidence type="ECO:0000256" key="2">
    <source>
        <dbReference type="ARBA" id="ARBA00004305"/>
    </source>
</evidence>
<feature type="domain" description="Mitochondria-eating protein C-terminal" evidence="15">
    <location>
        <begin position="525"/>
        <end position="723"/>
    </location>
</feature>
<keyword evidence="6" id="KW-0963">Cytoplasm</keyword>
<feature type="compositionally biased region" description="Polar residues" evidence="14">
    <location>
        <begin position="218"/>
        <end position="232"/>
    </location>
</feature>
<feature type="coiled-coil region" evidence="13">
    <location>
        <begin position="464"/>
        <end position="498"/>
    </location>
</feature>
<dbReference type="GO" id="GO:0005759">
    <property type="term" value="C:mitochondrial matrix"/>
    <property type="evidence" value="ECO:0007669"/>
    <property type="project" value="UniProtKB-SubCell"/>
</dbReference>
<dbReference type="GO" id="GO:0005741">
    <property type="term" value="C:mitochondrial outer membrane"/>
    <property type="evidence" value="ECO:0007669"/>
    <property type="project" value="UniProtKB-SubCell"/>
</dbReference>
<keyword evidence="8 13" id="KW-0175">Coiled coil</keyword>
<evidence type="ECO:0000256" key="10">
    <source>
        <dbReference type="ARBA" id="ARBA00023128"/>
    </source>
</evidence>
<evidence type="ECO:0000256" key="13">
    <source>
        <dbReference type="SAM" id="Coils"/>
    </source>
</evidence>
<dbReference type="AlphaFoldDB" id="A0A2A2M1G7"/>
<evidence type="ECO:0000256" key="9">
    <source>
        <dbReference type="ARBA" id="ARBA00023121"/>
    </source>
</evidence>
<dbReference type="InterPro" id="IPR031981">
    <property type="entry name" value="MIEAP_C"/>
</dbReference>
<evidence type="ECO:0000256" key="1">
    <source>
        <dbReference type="ARBA" id="ARBA00004294"/>
    </source>
</evidence>